<dbReference type="Proteomes" id="UP000470302">
    <property type="component" value="Unassembled WGS sequence"/>
</dbReference>
<dbReference type="RefSeq" id="WP_161098248.1">
    <property type="nucleotide sequence ID" value="NZ_WWCW01000070.1"/>
</dbReference>
<reference evidence="3 4" key="1">
    <citation type="submission" date="2020-01" db="EMBL/GenBank/DDBJ databases">
        <title>Novel species isolated from a subtropical stream in China.</title>
        <authorList>
            <person name="Lu H."/>
        </authorList>
    </citation>
    <scope>NUCLEOTIDE SEQUENCE [LARGE SCALE GENOMIC DNA]</scope>
    <source>
        <strain evidence="3 4">FT82W</strain>
    </source>
</reference>
<dbReference type="InterPro" id="IPR033900">
    <property type="entry name" value="Gram_neg_porin_domain"/>
</dbReference>
<dbReference type="InterPro" id="IPR023614">
    <property type="entry name" value="Porin_dom_sf"/>
</dbReference>
<dbReference type="PROSITE" id="PS51257">
    <property type="entry name" value="PROKAR_LIPOPROTEIN"/>
    <property type="match status" value="1"/>
</dbReference>
<sequence length="416" mass="44257">MTVKFSPLRASTFSLTLLACAAAQAGDGEGAAPRWTFGGYGTLGLAHSNDSQSDFTANVLNPGNAGASHEWSATVDSRVGVQLGLNLDSRWSAVLQVLSERTVQSGYAPQVEWANIQYQATPDLSLRLGRIALPLFLAGDYRKAGYALPWVRPPVEVYGAIPISNSDGVDASYRWSAAGFNNVTQVFFGHTDIVVAPHTHAVARAMTGLSNTTTSGALTVRASAMCTELTVGLARELFDGLRQFGPQGAALAARYGVDAKRADVVSLGASYDPGAWFLMGEVGRMNARSYLGDKTAAYVSGGYRLGDLTPYVAYAMSRSNTPTRIAGLDLRGLPPQLAGAGLLLNAGLNQMLETIPQQRSVTAGVRWDLRANYALKLQYDRYMPRDGSNGTFVNLQPGFQSGHSIGVVSASVDFVF</sequence>
<evidence type="ECO:0000313" key="4">
    <source>
        <dbReference type="Proteomes" id="UP000470302"/>
    </source>
</evidence>
<dbReference type="EMBL" id="WWCW01000070">
    <property type="protein sequence ID" value="MYM89305.1"/>
    <property type="molecule type" value="Genomic_DNA"/>
</dbReference>
<dbReference type="SUPFAM" id="SSF56935">
    <property type="entry name" value="Porins"/>
    <property type="match status" value="1"/>
</dbReference>
<gene>
    <name evidence="3" type="ORF">GTP91_19275</name>
</gene>
<keyword evidence="1" id="KW-0732">Signal</keyword>
<evidence type="ECO:0000313" key="3">
    <source>
        <dbReference type="EMBL" id="MYM89305.1"/>
    </source>
</evidence>
<feature type="domain" description="Porin" evidence="2">
    <location>
        <begin position="15"/>
        <end position="320"/>
    </location>
</feature>
<protein>
    <recommendedName>
        <fullName evidence="2">Porin domain-containing protein</fullName>
    </recommendedName>
</protein>
<organism evidence="3 4">
    <name type="scientific">Duganella vulcania</name>
    <dbReference type="NCBI Taxonomy" id="2692166"/>
    <lineage>
        <taxon>Bacteria</taxon>
        <taxon>Pseudomonadati</taxon>
        <taxon>Pseudomonadota</taxon>
        <taxon>Betaproteobacteria</taxon>
        <taxon>Burkholderiales</taxon>
        <taxon>Oxalobacteraceae</taxon>
        <taxon>Telluria group</taxon>
        <taxon>Duganella</taxon>
    </lineage>
</organism>
<dbReference type="AlphaFoldDB" id="A0A845G7D6"/>
<accession>A0A845G7D6</accession>
<feature type="chain" id="PRO_5032359084" description="Porin domain-containing protein" evidence="1">
    <location>
        <begin position="26"/>
        <end position="416"/>
    </location>
</feature>
<evidence type="ECO:0000256" key="1">
    <source>
        <dbReference type="SAM" id="SignalP"/>
    </source>
</evidence>
<dbReference type="Gene3D" id="2.40.160.10">
    <property type="entry name" value="Porin"/>
    <property type="match status" value="1"/>
</dbReference>
<proteinExistence type="predicted"/>
<comment type="caution">
    <text evidence="3">The sequence shown here is derived from an EMBL/GenBank/DDBJ whole genome shotgun (WGS) entry which is preliminary data.</text>
</comment>
<dbReference type="Pfam" id="PF13609">
    <property type="entry name" value="Porin_4"/>
    <property type="match status" value="1"/>
</dbReference>
<name>A0A845G7D6_9BURK</name>
<evidence type="ECO:0000259" key="2">
    <source>
        <dbReference type="Pfam" id="PF13609"/>
    </source>
</evidence>
<feature type="signal peptide" evidence="1">
    <location>
        <begin position="1"/>
        <end position="25"/>
    </location>
</feature>